<dbReference type="AlphaFoldDB" id="A0A2M9BRW1"/>
<proteinExistence type="predicted"/>
<evidence type="ECO:0008006" key="3">
    <source>
        <dbReference type="Google" id="ProtNLM"/>
    </source>
</evidence>
<dbReference type="OrthoDB" id="594666at2"/>
<name>A0A2M9BRW1_9BACT</name>
<dbReference type="EMBL" id="PGFA01000001">
    <property type="protein sequence ID" value="PJJ60632.1"/>
    <property type="molecule type" value="Genomic_DNA"/>
</dbReference>
<comment type="caution">
    <text evidence="1">The sequence shown here is derived from an EMBL/GenBank/DDBJ whole genome shotgun (WGS) entry which is preliminary data.</text>
</comment>
<organism evidence="1 2">
    <name type="scientific">Hymenobacter chitinivorans DSM 11115</name>
    <dbReference type="NCBI Taxonomy" id="1121954"/>
    <lineage>
        <taxon>Bacteria</taxon>
        <taxon>Pseudomonadati</taxon>
        <taxon>Bacteroidota</taxon>
        <taxon>Cytophagia</taxon>
        <taxon>Cytophagales</taxon>
        <taxon>Hymenobacteraceae</taxon>
        <taxon>Hymenobacter</taxon>
    </lineage>
</organism>
<protein>
    <recommendedName>
        <fullName evidence="3">Tetratricopeptide repeat protein</fullName>
    </recommendedName>
</protein>
<evidence type="ECO:0000313" key="1">
    <source>
        <dbReference type="EMBL" id="PJJ60632.1"/>
    </source>
</evidence>
<gene>
    <name evidence="1" type="ORF">CLV45_2061</name>
</gene>
<sequence length="517" mass="55478">MTRASLLHILDHVSTISEAEIRELEQLAAAFPYCQTAHVLLAKAAHDQGSMLASQRLRRAATYATDRQLLRQLIEQPAAAHLLPESVAPVAIAVAAEPPTPQQPTVDIVPTEPAQWIAEPAGAETETGETDVEATLVNAAETTPALELASEVSQPTPEAPDVAVLPIELSTAEALSVPTVPTEAADTAPFISAESAEEAAVNPEDFFPEAAPAEAEQELTPDLAAEPAALLVESEPLAPEVAPPAPDDFSVPQLPEVADEEPLEAPAEAVINEEYPLEPSVEDTTELVSSSQELILPADLPAEPPVPVDESPEEDILPPVAPPIRPPVEAGTSRFEFGLSLPEPVEPIIYELPTIEEEEPAEAPEVAAGFRGDELLGYALGGGSRLGFCLQQADELAYPLPITEFFAPDALLQEQTPRYRPAPVPAPSPFDLINKFLRNQPRLRTPAVLPASAEEQADLSVRSTQGVPDLASESLARIMVRQGKIQKAIEIYERLMMRQPEKKAYFADQIQQLKSTE</sequence>
<dbReference type="RefSeq" id="WP_100336270.1">
    <property type="nucleotide sequence ID" value="NZ_PGFA01000001.1"/>
</dbReference>
<reference evidence="1 2" key="1">
    <citation type="submission" date="2017-11" db="EMBL/GenBank/DDBJ databases">
        <title>Genomic Encyclopedia of Archaeal and Bacterial Type Strains, Phase II (KMG-II): From Individual Species to Whole Genera.</title>
        <authorList>
            <person name="Goeker M."/>
        </authorList>
    </citation>
    <scope>NUCLEOTIDE SEQUENCE [LARGE SCALE GENOMIC DNA]</scope>
    <source>
        <strain evidence="1 2">DSM 11115</strain>
    </source>
</reference>
<dbReference type="Proteomes" id="UP000228535">
    <property type="component" value="Unassembled WGS sequence"/>
</dbReference>
<accession>A0A2M9BRW1</accession>
<evidence type="ECO:0000313" key="2">
    <source>
        <dbReference type="Proteomes" id="UP000228535"/>
    </source>
</evidence>
<keyword evidence="2" id="KW-1185">Reference proteome</keyword>